<dbReference type="PANTHER" id="PTHR47245:SF2">
    <property type="entry name" value="PEPTIDYL-PROLYL CIS-TRANS ISOMERASE HP_0175-RELATED"/>
    <property type="match status" value="1"/>
</dbReference>
<reference evidence="4" key="1">
    <citation type="submission" date="2016-10" db="EMBL/GenBank/DDBJ databases">
        <authorList>
            <person name="Varghese N."/>
            <person name="Submissions S."/>
        </authorList>
    </citation>
    <scope>NUCLEOTIDE SEQUENCE [LARGE SCALE GENOMIC DNA]</scope>
    <source>
        <strain evidence="4">DSM 22017</strain>
    </source>
</reference>
<evidence type="ECO:0000256" key="2">
    <source>
        <dbReference type="SAM" id="SignalP"/>
    </source>
</evidence>
<feature type="compositionally biased region" description="Low complexity" evidence="1">
    <location>
        <begin position="38"/>
        <end position="64"/>
    </location>
</feature>
<dbReference type="RefSeq" id="WP_090968952.1">
    <property type="nucleotide sequence ID" value="NZ_FNRT01000002.1"/>
</dbReference>
<dbReference type="Gene3D" id="1.10.4030.10">
    <property type="entry name" value="Porin chaperone SurA, peptide-binding domain"/>
    <property type="match status" value="1"/>
</dbReference>
<dbReference type="PROSITE" id="PS51257">
    <property type="entry name" value="PROKAR_LIPOPROTEIN"/>
    <property type="match status" value="1"/>
</dbReference>
<dbReference type="SUPFAM" id="SSF109998">
    <property type="entry name" value="Triger factor/SurA peptide-binding domain-like"/>
    <property type="match status" value="1"/>
</dbReference>
<organism evidence="3 4">
    <name type="scientific">Nocardioides exalbidus</name>
    <dbReference type="NCBI Taxonomy" id="402596"/>
    <lineage>
        <taxon>Bacteria</taxon>
        <taxon>Bacillati</taxon>
        <taxon>Actinomycetota</taxon>
        <taxon>Actinomycetes</taxon>
        <taxon>Propionibacteriales</taxon>
        <taxon>Nocardioidaceae</taxon>
        <taxon>Nocardioides</taxon>
    </lineage>
</organism>
<accession>A0A1H4R3Z6</accession>
<dbReference type="GO" id="GO:0016853">
    <property type="term" value="F:isomerase activity"/>
    <property type="evidence" value="ECO:0007669"/>
    <property type="project" value="UniProtKB-KW"/>
</dbReference>
<protein>
    <submittedName>
        <fullName evidence="3">Peptidyl-prolyl cis-trans isomerase SurA</fullName>
    </submittedName>
</protein>
<proteinExistence type="predicted"/>
<dbReference type="Proteomes" id="UP000198742">
    <property type="component" value="Unassembled WGS sequence"/>
</dbReference>
<dbReference type="InterPro" id="IPR050245">
    <property type="entry name" value="PrsA_foldase"/>
</dbReference>
<dbReference type="AlphaFoldDB" id="A0A1H4R3Z6"/>
<evidence type="ECO:0000256" key="1">
    <source>
        <dbReference type="SAM" id="MobiDB-lite"/>
    </source>
</evidence>
<dbReference type="EMBL" id="FNRT01000002">
    <property type="protein sequence ID" value="SEC26649.1"/>
    <property type="molecule type" value="Genomic_DNA"/>
</dbReference>
<dbReference type="InterPro" id="IPR027304">
    <property type="entry name" value="Trigger_fact/SurA_dom_sf"/>
</dbReference>
<keyword evidence="4" id="KW-1185">Reference proteome</keyword>
<keyword evidence="3" id="KW-0413">Isomerase</keyword>
<feature type="region of interest" description="Disordered" evidence="1">
    <location>
        <begin position="30"/>
        <end position="87"/>
    </location>
</feature>
<feature type="chain" id="PRO_5038381714" evidence="2">
    <location>
        <begin position="30"/>
        <end position="263"/>
    </location>
</feature>
<dbReference type="STRING" id="402596.SAMN04489844_1980"/>
<evidence type="ECO:0000313" key="3">
    <source>
        <dbReference type="EMBL" id="SEC26649.1"/>
    </source>
</evidence>
<sequence length="263" mass="27412">MTSLNRTQRTRTALGALAATALLTLSACGGSSDDDAKAGASDSPTADASGSSDADGGAGAAAPDLSDVPDVVAEVNGEEITKDEFSPIYEASFQQATAQSATTGQDVDEAALQKQTVDDLVDTELLAQEADSRGIEVTDQDVDDELTSLAEQNGMESGDALLDAVAQQGMDEATARSQIETQVLVEKLVTDEEGEIAPTEKELRTLYDQAKQQQAQSGQEGSFPSFADAHDQVEEQAKAQEISKVAGALVKSLRKDADISVNL</sequence>
<dbReference type="OrthoDB" id="4775280at2"/>
<dbReference type="Pfam" id="PF13624">
    <property type="entry name" value="SurA_N_3"/>
    <property type="match status" value="1"/>
</dbReference>
<evidence type="ECO:0000313" key="4">
    <source>
        <dbReference type="Proteomes" id="UP000198742"/>
    </source>
</evidence>
<name>A0A1H4R3Z6_9ACTN</name>
<dbReference type="PANTHER" id="PTHR47245">
    <property type="entry name" value="PEPTIDYLPROLYL ISOMERASE"/>
    <property type="match status" value="1"/>
</dbReference>
<feature type="signal peptide" evidence="2">
    <location>
        <begin position="1"/>
        <end position="29"/>
    </location>
</feature>
<gene>
    <name evidence="3" type="ORF">SAMN04489844_1980</name>
</gene>
<keyword evidence="2" id="KW-0732">Signal</keyword>